<organism evidence="1 2">
    <name type="scientific">Trifolium medium</name>
    <dbReference type="NCBI Taxonomy" id="97028"/>
    <lineage>
        <taxon>Eukaryota</taxon>
        <taxon>Viridiplantae</taxon>
        <taxon>Streptophyta</taxon>
        <taxon>Embryophyta</taxon>
        <taxon>Tracheophyta</taxon>
        <taxon>Spermatophyta</taxon>
        <taxon>Magnoliopsida</taxon>
        <taxon>eudicotyledons</taxon>
        <taxon>Gunneridae</taxon>
        <taxon>Pentapetalae</taxon>
        <taxon>rosids</taxon>
        <taxon>fabids</taxon>
        <taxon>Fabales</taxon>
        <taxon>Fabaceae</taxon>
        <taxon>Papilionoideae</taxon>
        <taxon>50 kb inversion clade</taxon>
        <taxon>NPAAA clade</taxon>
        <taxon>Hologalegina</taxon>
        <taxon>IRL clade</taxon>
        <taxon>Trifolieae</taxon>
        <taxon>Trifolium</taxon>
    </lineage>
</organism>
<keyword evidence="2" id="KW-1185">Reference proteome</keyword>
<dbReference type="Proteomes" id="UP000265520">
    <property type="component" value="Unassembled WGS sequence"/>
</dbReference>
<comment type="caution">
    <text evidence="1">The sequence shown here is derived from an EMBL/GenBank/DDBJ whole genome shotgun (WGS) entry which is preliminary data.</text>
</comment>
<protein>
    <submittedName>
        <fullName evidence="1">Uncharacterized protein</fullName>
    </submittedName>
</protein>
<sequence length="90" mass="10686">WTAIYLDLSHLQIWDQRNHPTVLPKRERPMQALLVRHKHLMILDFLDLTSLSAIRIWKNARFGQKKNLRSIRREVTEGSWTSLIIDVGEN</sequence>
<feature type="non-terminal residue" evidence="1">
    <location>
        <position position="1"/>
    </location>
</feature>
<reference evidence="1 2" key="1">
    <citation type="journal article" date="2018" name="Front. Plant Sci.">
        <title>Red Clover (Trifolium pratense) and Zigzag Clover (T. medium) - A Picture of Genomic Similarities and Differences.</title>
        <authorList>
            <person name="Dluhosova J."/>
            <person name="Istvanek J."/>
            <person name="Nedelnik J."/>
            <person name="Repkova J."/>
        </authorList>
    </citation>
    <scope>NUCLEOTIDE SEQUENCE [LARGE SCALE GENOMIC DNA]</scope>
    <source>
        <strain evidence="2">cv. 10/8</strain>
        <tissue evidence="1">Leaf</tissue>
    </source>
</reference>
<dbReference type="EMBL" id="LXQA010188616">
    <property type="protein sequence ID" value="MCI31631.1"/>
    <property type="molecule type" value="Genomic_DNA"/>
</dbReference>
<evidence type="ECO:0000313" key="1">
    <source>
        <dbReference type="EMBL" id="MCI31631.1"/>
    </source>
</evidence>
<name>A0A392R4W2_9FABA</name>
<dbReference type="AlphaFoldDB" id="A0A392R4W2"/>
<evidence type="ECO:0000313" key="2">
    <source>
        <dbReference type="Proteomes" id="UP000265520"/>
    </source>
</evidence>
<proteinExistence type="predicted"/>
<accession>A0A392R4W2</accession>